<organism evidence="1 2">
    <name type="scientific">Sphaerobolus stellatus (strain SS14)</name>
    <dbReference type="NCBI Taxonomy" id="990650"/>
    <lineage>
        <taxon>Eukaryota</taxon>
        <taxon>Fungi</taxon>
        <taxon>Dikarya</taxon>
        <taxon>Basidiomycota</taxon>
        <taxon>Agaricomycotina</taxon>
        <taxon>Agaricomycetes</taxon>
        <taxon>Phallomycetidae</taxon>
        <taxon>Geastrales</taxon>
        <taxon>Sphaerobolaceae</taxon>
        <taxon>Sphaerobolus</taxon>
    </lineage>
</organism>
<feature type="non-terminal residue" evidence="1">
    <location>
        <position position="266"/>
    </location>
</feature>
<protein>
    <recommendedName>
        <fullName evidence="3">C3H1-type domain-containing protein</fullName>
    </recommendedName>
</protein>
<evidence type="ECO:0008006" key="3">
    <source>
        <dbReference type="Google" id="ProtNLM"/>
    </source>
</evidence>
<dbReference type="OrthoDB" id="3261624at2759"/>
<evidence type="ECO:0000313" key="2">
    <source>
        <dbReference type="Proteomes" id="UP000054279"/>
    </source>
</evidence>
<name>A0A0C9V9H5_SPHS4</name>
<dbReference type="Proteomes" id="UP000054279">
    <property type="component" value="Unassembled WGS sequence"/>
</dbReference>
<reference evidence="1 2" key="1">
    <citation type="submission" date="2014-06" db="EMBL/GenBank/DDBJ databases">
        <title>Evolutionary Origins and Diversification of the Mycorrhizal Mutualists.</title>
        <authorList>
            <consortium name="DOE Joint Genome Institute"/>
            <consortium name="Mycorrhizal Genomics Consortium"/>
            <person name="Kohler A."/>
            <person name="Kuo A."/>
            <person name="Nagy L.G."/>
            <person name="Floudas D."/>
            <person name="Copeland A."/>
            <person name="Barry K.W."/>
            <person name="Cichocki N."/>
            <person name="Veneault-Fourrey C."/>
            <person name="LaButti K."/>
            <person name="Lindquist E.A."/>
            <person name="Lipzen A."/>
            <person name="Lundell T."/>
            <person name="Morin E."/>
            <person name="Murat C."/>
            <person name="Riley R."/>
            <person name="Ohm R."/>
            <person name="Sun H."/>
            <person name="Tunlid A."/>
            <person name="Henrissat B."/>
            <person name="Grigoriev I.V."/>
            <person name="Hibbett D.S."/>
            <person name="Martin F."/>
        </authorList>
    </citation>
    <scope>NUCLEOTIDE SEQUENCE [LARGE SCALE GENOMIC DNA]</scope>
    <source>
        <strain evidence="1 2">SS14</strain>
    </source>
</reference>
<feature type="non-terminal residue" evidence="1">
    <location>
        <position position="1"/>
    </location>
</feature>
<accession>A0A0C9V9H5</accession>
<evidence type="ECO:0000313" key="1">
    <source>
        <dbReference type="EMBL" id="KIJ43639.1"/>
    </source>
</evidence>
<gene>
    <name evidence="1" type="ORF">M422DRAFT_77985</name>
</gene>
<proteinExistence type="predicted"/>
<dbReference type="EMBL" id="KN837121">
    <property type="protein sequence ID" value="KIJ43639.1"/>
    <property type="molecule type" value="Genomic_DNA"/>
</dbReference>
<dbReference type="AlphaFoldDB" id="A0A0C9V9H5"/>
<keyword evidence="2" id="KW-1185">Reference proteome</keyword>
<dbReference type="HOGENOM" id="CLU_041692_4_0_1"/>
<sequence>EDGTKTEKAKRGFDETGLPWFGKPDPILDPRIKKTLERKRYYLSDPKQVKQSLLGRADCPPFPDSLWLDVISGKYIDLDKVCAGRFSLAPESSLVQSIGDIDITVRGNGSAGRPTKQVQSVADWTLAFRSAKAAILFLYEERADELNTYEEFIMGQFSAMRTSEHRRVIELDKAIRKQAASFNNCTYSTIPNFNGLVTQYLNTIGLGSSNSYGSNSTVPTSNKRRREDNQDKQICRRFNRNQCVRACKFRHICIICEGSHQAKECG</sequence>